<dbReference type="InterPro" id="IPR018776">
    <property type="entry name" value="Membrane_prot_PTPS-rel_domain"/>
</dbReference>
<feature type="transmembrane region" description="Helical" evidence="1">
    <location>
        <begin position="176"/>
        <end position="204"/>
    </location>
</feature>
<dbReference type="Proteomes" id="UP000176682">
    <property type="component" value="Unassembled WGS sequence"/>
</dbReference>
<keyword evidence="1" id="KW-0812">Transmembrane</keyword>
<feature type="transmembrane region" description="Helical" evidence="1">
    <location>
        <begin position="83"/>
        <end position="111"/>
    </location>
</feature>
<keyword evidence="1" id="KW-0472">Membrane</keyword>
<name>A0A1F5FHU2_9BACT</name>
<evidence type="ECO:0000313" key="4">
    <source>
        <dbReference type="Proteomes" id="UP000176682"/>
    </source>
</evidence>
<feature type="transmembrane region" description="Helical" evidence="1">
    <location>
        <begin position="210"/>
        <end position="230"/>
    </location>
</feature>
<feature type="transmembrane region" description="Helical" evidence="1">
    <location>
        <begin position="314"/>
        <end position="335"/>
    </location>
</feature>
<dbReference type="AlphaFoldDB" id="A0A1F5FHU2"/>
<evidence type="ECO:0000313" key="3">
    <source>
        <dbReference type="EMBL" id="OGD79209.1"/>
    </source>
</evidence>
<dbReference type="EMBL" id="MFAM01000024">
    <property type="protein sequence ID" value="OGD79209.1"/>
    <property type="molecule type" value="Genomic_DNA"/>
</dbReference>
<sequence length="547" mass="62497">MRRIVLHLWLILSLLTALIAGRMLLTSQHFYTHDDMQVFRVNEYVQCLRDGQIPCRWSANLGKGYGYPLFNFYPPVIYLIPSLLHLVGLPIITSLNLFMFASFLLAGWGMYLLGKALTHDSRLGFLASILYTLYPFHAINVFIRGVYAENLAWSLLPLIFYLIYQQSRHNRLSRTLPFVLAIVYLTHLIGAIIVTGLVIIWALYHQNLRRVLGQILLSLGLASFFLVPALAEKSLVQTESMISGYFAFTNHYVSSYQLFAQYKWSYDASLWSAAPDEMPYMVGHVHTALLMITGFILLFALFRNRSLWVRNSKQLLLALGLLLAAVFLLFLSHFKADFLWQVLPPLAYVQFPWRFIAWAALPLILAIVIVLSLLPKKLSYMLTLLTSLILLFYSFPFFHPRAYDTLTDQDILVGRERIEQQTKSLYDYLPKSIKSLPPEIPIYPSSSTRTSFSYQDTLTLDRPSSVSFPIFYYPGWVAQVNGTQITLPSPPDSGLITLDLPEGKSEILLRFDNTPLRLFANYLSFFSLALASLYVILNTYGKNPQTA</sequence>
<evidence type="ECO:0000256" key="1">
    <source>
        <dbReference type="SAM" id="Phobius"/>
    </source>
</evidence>
<feature type="transmembrane region" description="Helical" evidence="1">
    <location>
        <begin position="123"/>
        <end position="139"/>
    </location>
</feature>
<protein>
    <recommendedName>
        <fullName evidence="2">Membrane protein 6-pyruvoyl-tetrahydropterin synthase-related domain-containing protein</fullName>
    </recommendedName>
</protein>
<feature type="domain" description="Membrane protein 6-pyruvoyl-tetrahydropterin synthase-related" evidence="2">
    <location>
        <begin position="70"/>
        <end position="412"/>
    </location>
</feature>
<comment type="caution">
    <text evidence="3">The sequence shown here is derived from an EMBL/GenBank/DDBJ whole genome shotgun (WGS) entry which is preliminary data.</text>
</comment>
<gene>
    <name evidence="3" type="ORF">A2368_00510</name>
</gene>
<feature type="transmembrane region" description="Helical" evidence="1">
    <location>
        <begin position="355"/>
        <end position="374"/>
    </location>
</feature>
<dbReference type="Pfam" id="PF10131">
    <property type="entry name" value="PTPS_related"/>
    <property type="match status" value="1"/>
</dbReference>
<accession>A0A1F5FHU2</accession>
<feature type="transmembrane region" description="Helical" evidence="1">
    <location>
        <begin position="519"/>
        <end position="537"/>
    </location>
</feature>
<organism evidence="3 4">
    <name type="scientific">Candidatus Collierbacteria bacterium RIFOXYB1_FULL_49_13</name>
    <dbReference type="NCBI Taxonomy" id="1817728"/>
    <lineage>
        <taxon>Bacteria</taxon>
        <taxon>Candidatus Collieribacteriota</taxon>
    </lineage>
</organism>
<proteinExistence type="predicted"/>
<reference evidence="3 4" key="1">
    <citation type="journal article" date="2016" name="Nat. Commun.">
        <title>Thousands of microbial genomes shed light on interconnected biogeochemical processes in an aquifer system.</title>
        <authorList>
            <person name="Anantharaman K."/>
            <person name="Brown C.T."/>
            <person name="Hug L.A."/>
            <person name="Sharon I."/>
            <person name="Castelle C.J."/>
            <person name="Probst A.J."/>
            <person name="Thomas B.C."/>
            <person name="Singh A."/>
            <person name="Wilkins M.J."/>
            <person name="Karaoz U."/>
            <person name="Brodie E.L."/>
            <person name="Williams K.H."/>
            <person name="Hubbard S.S."/>
            <person name="Banfield J.F."/>
        </authorList>
    </citation>
    <scope>NUCLEOTIDE SEQUENCE [LARGE SCALE GENOMIC DNA]</scope>
</reference>
<feature type="transmembrane region" description="Helical" evidence="1">
    <location>
        <begin position="280"/>
        <end position="302"/>
    </location>
</feature>
<keyword evidence="1" id="KW-1133">Transmembrane helix</keyword>
<feature type="transmembrane region" description="Helical" evidence="1">
    <location>
        <begin position="381"/>
        <end position="398"/>
    </location>
</feature>
<evidence type="ECO:0000259" key="2">
    <source>
        <dbReference type="Pfam" id="PF10131"/>
    </source>
</evidence>
<feature type="transmembrane region" description="Helical" evidence="1">
    <location>
        <begin position="145"/>
        <end position="164"/>
    </location>
</feature>